<organism evidence="6 7">
    <name type="scientific">Candidatus Pantoea symbiotica</name>
    <dbReference type="NCBI Taxonomy" id="1884370"/>
    <lineage>
        <taxon>Bacteria</taxon>
        <taxon>Pseudomonadati</taxon>
        <taxon>Pseudomonadota</taxon>
        <taxon>Gammaproteobacteria</taxon>
        <taxon>Enterobacterales</taxon>
        <taxon>Erwiniaceae</taxon>
        <taxon>Pantoea</taxon>
    </lineage>
</organism>
<dbReference type="InterPro" id="IPR013762">
    <property type="entry name" value="Integrase-like_cat_sf"/>
</dbReference>
<dbReference type="SUPFAM" id="SSF56349">
    <property type="entry name" value="DNA breaking-rejoining enzymes"/>
    <property type="match status" value="1"/>
</dbReference>
<accession>A0A1I3XJK8</accession>
<keyword evidence="3" id="KW-0238">DNA-binding</keyword>
<dbReference type="CDD" id="cd01184">
    <property type="entry name" value="INT_C_like_1"/>
    <property type="match status" value="1"/>
</dbReference>
<evidence type="ECO:0000256" key="4">
    <source>
        <dbReference type="ARBA" id="ARBA00023172"/>
    </source>
</evidence>
<dbReference type="PROSITE" id="PS51898">
    <property type="entry name" value="TYR_RECOMBINASE"/>
    <property type="match status" value="1"/>
</dbReference>
<evidence type="ECO:0000256" key="3">
    <source>
        <dbReference type="ARBA" id="ARBA00023125"/>
    </source>
</evidence>
<dbReference type="InterPro" id="IPR050090">
    <property type="entry name" value="Tyrosine_recombinase_XerCD"/>
</dbReference>
<dbReference type="InterPro" id="IPR002104">
    <property type="entry name" value="Integrase_catalytic"/>
</dbReference>
<dbReference type="PANTHER" id="PTHR30349">
    <property type="entry name" value="PHAGE INTEGRASE-RELATED"/>
    <property type="match status" value="1"/>
</dbReference>
<evidence type="ECO:0000313" key="6">
    <source>
        <dbReference type="EMBL" id="SFK19777.1"/>
    </source>
</evidence>
<dbReference type="RefSeq" id="WP_008104210.1">
    <property type="nucleotide sequence ID" value="NZ_FOSD01000005.1"/>
</dbReference>
<dbReference type="InterPro" id="IPR046668">
    <property type="entry name" value="DUF6538"/>
</dbReference>
<dbReference type="Gene3D" id="1.10.443.10">
    <property type="entry name" value="Intergrase catalytic core"/>
    <property type="match status" value="1"/>
</dbReference>
<comment type="similarity">
    <text evidence="1">Belongs to the 'phage' integrase family.</text>
</comment>
<sequence length="634" mass="71942">MSHRYNLYRRASGIYVVRISVPQRFRRYAGQCEIHTSTSTYHLQEAKQRATRLIAVWHQTLREYEELDYQTLKDCAPLLTGKGMISLTNFSQAIKLPITQLIQAVINRRFPVFWLASGQTGFYVENASDVEKDHVVGGFVLNSAFEIGEEISAKGYLQPFNPLHTLRCLITEGISDEETAFRAGGENPKGGWFFDLPGVVITPDSLMINNVQAESLRSDWLASSHPVAALKAHSAPAAISAAVTTSTNEYVHHKYYSKTVTWLCEEYLNHRRKGKITVAAVNDTKKFFSFMIELMGDVTLDTVDRDFLRAFESKLRTIPANRDKAKIKYGLNGINELIAKAAENEDPLMSDESVRKYVNGVFGAIKWAVADGKFIKSPCDNFFPKKDAELMPQELAETFSSEDITNIFSLPWFISGTGERNSKGRFHQYRPFHYWMPLLGLFTGARVNEIAQLYLKDLLEEDGVFYLNLDSDEASGKKLKNANARRKIPLHSVIINLGFIDYVQALRDSGYERLFPELKAHRTKGFGRPVSAWFNESLLAGRLKMARNRSKSFHSFRHTVATHLKEKGVSSEFRKQLLGHVRGETETEVRYSKDLKPVHMIAVIEQLDFELPNICKFNSEDGLSAINNAILIKR</sequence>
<feature type="domain" description="Tyr recombinase" evidence="5">
    <location>
        <begin position="394"/>
        <end position="605"/>
    </location>
</feature>
<gene>
    <name evidence="6" type="ORF">SAMN05518863_105138</name>
</gene>
<comment type="caution">
    <text evidence="6">The sequence shown here is derived from an EMBL/GenBank/DDBJ whole genome shotgun (WGS) entry which is preliminary data.</text>
</comment>
<name>A0A1I3XJK8_9GAMM</name>
<keyword evidence="7" id="KW-1185">Reference proteome</keyword>
<protein>
    <submittedName>
        <fullName evidence="6">Phage integrase family protein</fullName>
    </submittedName>
</protein>
<dbReference type="Pfam" id="PF20172">
    <property type="entry name" value="DUF6538"/>
    <property type="match status" value="1"/>
</dbReference>
<proteinExistence type="inferred from homology"/>
<dbReference type="InterPro" id="IPR011010">
    <property type="entry name" value="DNA_brk_join_enz"/>
</dbReference>
<evidence type="ECO:0000256" key="2">
    <source>
        <dbReference type="ARBA" id="ARBA00022908"/>
    </source>
</evidence>
<dbReference type="PANTHER" id="PTHR30349:SF41">
    <property type="entry name" value="INTEGRASE_RECOMBINASE PROTEIN MJ0367-RELATED"/>
    <property type="match status" value="1"/>
</dbReference>
<evidence type="ECO:0000256" key="1">
    <source>
        <dbReference type="ARBA" id="ARBA00008857"/>
    </source>
</evidence>
<dbReference type="Pfam" id="PF00589">
    <property type="entry name" value="Phage_integrase"/>
    <property type="match status" value="1"/>
</dbReference>
<reference evidence="6 7" key="1">
    <citation type="submission" date="2016-10" db="EMBL/GenBank/DDBJ databases">
        <authorList>
            <person name="Varghese N."/>
            <person name="Submissions S."/>
        </authorList>
    </citation>
    <scope>NUCLEOTIDE SEQUENCE [LARGE SCALE GENOMIC DNA]</scope>
    <source>
        <strain evidence="6 7">YR512</strain>
    </source>
</reference>
<evidence type="ECO:0000313" key="7">
    <source>
        <dbReference type="Proteomes" id="UP000198841"/>
    </source>
</evidence>
<dbReference type="EMBL" id="FOSD01000005">
    <property type="protein sequence ID" value="SFK19777.1"/>
    <property type="molecule type" value="Genomic_DNA"/>
</dbReference>
<keyword evidence="4" id="KW-0233">DNA recombination</keyword>
<keyword evidence="2" id="KW-0229">DNA integration</keyword>
<dbReference type="Proteomes" id="UP000198841">
    <property type="component" value="Unassembled WGS sequence"/>
</dbReference>
<evidence type="ECO:0000259" key="5">
    <source>
        <dbReference type="PROSITE" id="PS51898"/>
    </source>
</evidence>